<dbReference type="InterPro" id="IPR036770">
    <property type="entry name" value="Ankyrin_rpt-contain_sf"/>
</dbReference>
<dbReference type="Pfam" id="PF00023">
    <property type="entry name" value="Ank"/>
    <property type="match status" value="1"/>
</dbReference>
<dbReference type="PANTHER" id="PTHR24198">
    <property type="entry name" value="ANKYRIN REPEAT AND PROTEIN KINASE DOMAIN-CONTAINING PROTEIN"/>
    <property type="match status" value="1"/>
</dbReference>
<protein>
    <submittedName>
        <fullName evidence="5">Ankyrin</fullName>
    </submittedName>
</protein>
<proteinExistence type="predicted"/>
<dbReference type="PRINTS" id="PR01415">
    <property type="entry name" value="ANKYRIN"/>
</dbReference>
<dbReference type="SMART" id="SM00248">
    <property type="entry name" value="ANK"/>
    <property type="match status" value="9"/>
</dbReference>
<evidence type="ECO:0000313" key="5">
    <source>
        <dbReference type="EMBL" id="KAF1837253.1"/>
    </source>
</evidence>
<dbReference type="InterPro" id="IPR002110">
    <property type="entry name" value="Ankyrin_rpt"/>
</dbReference>
<feature type="repeat" description="ANK" evidence="3">
    <location>
        <begin position="305"/>
        <end position="337"/>
    </location>
</feature>
<feature type="region of interest" description="Disordered" evidence="4">
    <location>
        <begin position="1"/>
        <end position="68"/>
    </location>
</feature>
<evidence type="ECO:0000313" key="6">
    <source>
        <dbReference type="Proteomes" id="UP000800040"/>
    </source>
</evidence>
<evidence type="ECO:0000256" key="2">
    <source>
        <dbReference type="ARBA" id="ARBA00023043"/>
    </source>
</evidence>
<dbReference type="PROSITE" id="PS50297">
    <property type="entry name" value="ANK_REP_REGION"/>
    <property type="match status" value="5"/>
</dbReference>
<feature type="repeat" description="ANK" evidence="3">
    <location>
        <begin position="138"/>
        <end position="166"/>
    </location>
</feature>
<dbReference type="OrthoDB" id="3673852at2759"/>
<dbReference type="SUPFAM" id="SSF48403">
    <property type="entry name" value="Ankyrin repeat"/>
    <property type="match status" value="1"/>
</dbReference>
<keyword evidence="2 3" id="KW-0040">ANK repeat</keyword>
<dbReference type="Pfam" id="PF13637">
    <property type="entry name" value="Ank_4"/>
    <property type="match status" value="1"/>
</dbReference>
<gene>
    <name evidence="5" type="ORF">BDW02DRAFT_174417</name>
</gene>
<name>A0A6A5KUH9_9PLEO</name>
<dbReference type="PROSITE" id="PS50088">
    <property type="entry name" value="ANK_REPEAT"/>
    <property type="match status" value="5"/>
</dbReference>
<dbReference type="Pfam" id="PF12796">
    <property type="entry name" value="Ank_2"/>
    <property type="match status" value="2"/>
</dbReference>
<dbReference type="AlphaFoldDB" id="A0A6A5KUH9"/>
<dbReference type="Gene3D" id="1.25.40.20">
    <property type="entry name" value="Ankyrin repeat-containing domain"/>
    <property type="match status" value="3"/>
</dbReference>
<dbReference type="Proteomes" id="UP000800040">
    <property type="component" value="Unassembled WGS sequence"/>
</dbReference>
<dbReference type="EMBL" id="ML975264">
    <property type="protein sequence ID" value="KAF1837253.1"/>
    <property type="molecule type" value="Genomic_DNA"/>
</dbReference>
<keyword evidence="6" id="KW-1185">Reference proteome</keyword>
<feature type="compositionally biased region" description="Basic and acidic residues" evidence="4">
    <location>
        <begin position="18"/>
        <end position="29"/>
    </location>
</feature>
<evidence type="ECO:0000256" key="4">
    <source>
        <dbReference type="SAM" id="MobiDB-lite"/>
    </source>
</evidence>
<feature type="repeat" description="ANK" evidence="3">
    <location>
        <begin position="272"/>
        <end position="304"/>
    </location>
</feature>
<evidence type="ECO:0000256" key="3">
    <source>
        <dbReference type="PROSITE-ProRule" id="PRU00023"/>
    </source>
</evidence>
<reference evidence="5" key="1">
    <citation type="submission" date="2020-01" db="EMBL/GenBank/DDBJ databases">
        <authorList>
            <consortium name="DOE Joint Genome Institute"/>
            <person name="Haridas S."/>
            <person name="Albert R."/>
            <person name="Binder M."/>
            <person name="Bloem J."/>
            <person name="Labutti K."/>
            <person name="Salamov A."/>
            <person name="Andreopoulos B."/>
            <person name="Baker S.E."/>
            <person name="Barry K."/>
            <person name="Bills G."/>
            <person name="Bluhm B.H."/>
            <person name="Cannon C."/>
            <person name="Castanera R."/>
            <person name="Culley D.E."/>
            <person name="Daum C."/>
            <person name="Ezra D."/>
            <person name="Gonzalez J.B."/>
            <person name="Henrissat B."/>
            <person name="Kuo A."/>
            <person name="Liang C."/>
            <person name="Lipzen A."/>
            <person name="Lutzoni F."/>
            <person name="Magnuson J."/>
            <person name="Mondo S."/>
            <person name="Nolan M."/>
            <person name="Ohm R."/>
            <person name="Pangilinan J."/>
            <person name="Park H.-J."/>
            <person name="Ramirez L."/>
            <person name="Alfaro M."/>
            <person name="Sun H."/>
            <person name="Tritt A."/>
            <person name="Yoshinaga Y."/>
            <person name="Zwiers L.-H."/>
            <person name="Turgeon B.G."/>
            <person name="Goodwin S.B."/>
            <person name="Spatafora J.W."/>
            <person name="Crous P.W."/>
            <person name="Grigoriev I.V."/>
        </authorList>
    </citation>
    <scope>NUCLEOTIDE SEQUENCE</scope>
    <source>
        <strain evidence="5">P77</strain>
    </source>
</reference>
<dbReference type="PANTHER" id="PTHR24198:SF165">
    <property type="entry name" value="ANKYRIN REPEAT-CONTAINING PROTEIN-RELATED"/>
    <property type="match status" value="1"/>
</dbReference>
<sequence>MSEQTTPMASEEMLIASFEERTSKSHDSDVQLPIRQASPKLSHNGNVVELPQPLSNDNGESGLDGNSLSESWEDIRTPDADANVTNAIESGEMARQPWELRRVWWDYEEFYDAIEHGDIAAVKAMLDDGANIERKADDGGTPLVIAIYELQWDIIRLLLERGANIHHPVIDTPPIFHAISGAENAPAIMQLLLDHGASLEVTSGPTSMNPLHWAAVKGMVHAADFIISKGFDMERRCLRGKTPLILAAERGHTTVVKLLRAKGAALHVRSNNGGTALMWATSEGHLETVKFLLEEGMNVEDRDKEGCTALSVACDHGHVDIVQVLIERGADVNTLSDEPMSRTPAMEAALSGHTEVLQALLDQGADLTMDPPGGVALLERAMKAGYLDTVKTILKHLGGPDYPTQSVALQMAMAGSHATMKSLMTTVSIMYPHIDSKSACSGDLAWIKWVLDGGGDLVRSRAMRHLLHLIPQNAHVIPDLN</sequence>
<evidence type="ECO:0000256" key="1">
    <source>
        <dbReference type="ARBA" id="ARBA00022737"/>
    </source>
</evidence>
<feature type="repeat" description="ANK" evidence="3">
    <location>
        <begin position="239"/>
        <end position="271"/>
    </location>
</feature>
<accession>A0A6A5KUH9</accession>
<keyword evidence="1" id="KW-0677">Repeat</keyword>
<feature type="repeat" description="ANK" evidence="3">
    <location>
        <begin position="340"/>
        <end position="372"/>
    </location>
</feature>
<organism evidence="5 6">
    <name type="scientific">Decorospora gaudefroyi</name>
    <dbReference type="NCBI Taxonomy" id="184978"/>
    <lineage>
        <taxon>Eukaryota</taxon>
        <taxon>Fungi</taxon>
        <taxon>Dikarya</taxon>
        <taxon>Ascomycota</taxon>
        <taxon>Pezizomycotina</taxon>
        <taxon>Dothideomycetes</taxon>
        <taxon>Pleosporomycetidae</taxon>
        <taxon>Pleosporales</taxon>
        <taxon>Pleosporineae</taxon>
        <taxon>Pleosporaceae</taxon>
        <taxon>Decorospora</taxon>
    </lineage>
</organism>
<feature type="compositionally biased region" description="Polar residues" evidence="4">
    <location>
        <begin position="53"/>
        <end position="68"/>
    </location>
</feature>